<dbReference type="Proteomes" id="UP000215914">
    <property type="component" value="Chromosome 8"/>
</dbReference>
<name>A0A251U5R5_HELAN</name>
<accession>A0A251U5R5</accession>
<dbReference type="Gene3D" id="3.30.60.30">
    <property type="match status" value="1"/>
</dbReference>
<dbReference type="OMA" id="NIQCFRA"/>
<evidence type="ECO:0000313" key="4">
    <source>
        <dbReference type="Proteomes" id="UP000215914"/>
    </source>
</evidence>
<evidence type="ECO:0000256" key="1">
    <source>
        <dbReference type="SAM" id="SignalP"/>
    </source>
</evidence>
<dbReference type="PANTHER" id="PTHR34376:SF4">
    <property type="entry name" value="KAZAL-LIKE DOMAIN-CONTAINING PROTEIN"/>
    <property type="match status" value="1"/>
</dbReference>
<dbReference type="SUPFAM" id="SSF100895">
    <property type="entry name" value="Kazal-type serine protease inhibitors"/>
    <property type="match status" value="1"/>
</dbReference>
<dbReference type="AlphaFoldDB" id="A0A251U5R5"/>
<dbReference type="PANTHER" id="PTHR34376">
    <property type="entry name" value="SERINE PROTEASE INHIBITOR, KAZAL-TYPE FAMILY PROTEIN"/>
    <property type="match status" value="1"/>
</dbReference>
<dbReference type="Gramene" id="mRNA:HanXRQr2_Chr08g0340421">
    <property type="protein sequence ID" value="CDS:HanXRQr2_Chr08g0340421.1"/>
    <property type="gene ID" value="HanXRQr2_Chr08g0340421"/>
</dbReference>
<gene>
    <name evidence="3" type="ORF">HannXRQ_Chr08g0225811</name>
    <name evidence="2" type="ORF">HanXRQr2_Chr08g0340421</name>
</gene>
<reference evidence="3" key="2">
    <citation type="submission" date="2017-02" db="EMBL/GenBank/DDBJ databases">
        <title>Sunflower complete genome.</title>
        <authorList>
            <person name="Langlade N."/>
            <person name="Munos S."/>
        </authorList>
    </citation>
    <scope>NUCLEOTIDE SEQUENCE [LARGE SCALE GENOMIC DNA]</scope>
    <source>
        <tissue evidence="3">Leaves</tissue>
    </source>
</reference>
<evidence type="ECO:0000313" key="3">
    <source>
        <dbReference type="EMBL" id="OTG18688.1"/>
    </source>
</evidence>
<dbReference type="EMBL" id="MNCJ02000323">
    <property type="protein sequence ID" value="KAF5795504.1"/>
    <property type="molecule type" value="Genomic_DNA"/>
</dbReference>
<proteinExistence type="predicted"/>
<organism evidence="3 4">
    <name type="scientific">Helianthus annuus</name>
    <name type="common">Common sunflower</name>
    <dbReference type="NCBI Taxonomy" id="4232"/>
    <lineage>
        <taxon>Eukaryota</taxon>
        <taxon>Viridiplantae</taxon>
        <taxon>Streptophyta</taxon>
        <taxon>Embryophyta</taxon>
        <taxon>Tracheophyta</taxon>
        <taxon>Spermatophyta</taxon>
        <taxon>Magnoliopsida</taxon>
        <taxon>eudicotyledons</taxon>
        <taxon>Gunneridae</taxon>
        <taxon>Pentapetalae</taxon>
        <taxon>asterids</taxon>
        <taxon>campanulids</taxon>
        <taxon>Asterales</taxon>
        <taxon>Asteraceae</taxon>
        <taxon>Asteroideae</taxon>
        <taxon>Heliantheae alliance</taxon>
        <taxon>Heliantheae</taxon>
        <taxon>Helianthus</taxon>
    </lineage>
</organism>
<dbReference type="InParanoid" id="A0A251U5R5"/>
<dbReference type="EMBL" id="CM007897">
    <property type="protein sequence ID" value="OTG18688.1"/>
    <property type="molecule type" value="Genomic_DNA"/>
</dbReference>
<protein>
    <submittedName>
        <fullName evidence="2">Kazal domain superfamily protein</fullName>
    </submittedName>
</protein>
<feature type="signal peptide" evidence="1">
    <location>
        <begin position="1"/>
        <end position="24"/>
    </location>
</feature>
<dbReference type="InterPro" id="IPR036058">
    <property type="entry name" value="Kazal_dom_sf"/>
</dbReference>
<dbReference type="FunFam" id="3.30.60.30:FF:000116">
    <property type="entry name" value="Serine protease inhibitor, Kazal-type family protein"/>
    <property type="match status" value="1"/>
</dbReference>
<evidence type="ECO:0000313" key="2">
    <source>
        <dbReference type="EMBL" id="KAF5795504.1"/>
    </source>
</evidence>
<reference evidence="2 4" key="1">
    <citation type="journal article" date="2017" name="Nature">
        <title>The sunflower genome provides insights into oil metabolism, flowering and Asterid evolution.</title>
        <authorList>
            <person name="Badouin H."/>
            <person name="Gouzy J."/>
            <person name="Grassa C.J."/>
            <person name="Murat F."/>
            <person name="Staton S.E."/>
            <person name="Cottret L."/>
            <person name="Lelandais-Briere C."/>
            <person name="Owens G.L."/>
            <person name="Carrere S."/>
            <person name="Mayjonade B."/>
            <person name="Legrand L."/>
            <person name="Gill N."/>
            <person name="Kane N.C."/>
            <person name="Bowers J.E."/>
            <person name="Hubner S."/>
            <person name="Bellec A."/>
            <person name="Berard A."/>
            <person name="Berges H."/>
            <person name="Blanchet N."/>
            <person name="Boniface M.C."/>
            <person name="Brunel D."/>
            <person name="Catrice O."/>
            <person name="Chaidir N."/>
            <person name="Claudel C."/>
            <person name="Donnadieu C."/>
            <person name="Faraut T."/>
            <person name="Fievet G."/>
            <person name="Helmstetter N."/>
            <person name="King M."/>
            <person name="Knapp S.J."/>
            <person name="Lai Z."/>
            <person name="Le Paslier M.C."/>
            <person name="Lippi Y."/>
            <person name="Lorenzon L."/>
            <person name="Mandel J.R."/>
            <person name="Marage G."/>
            <person name="Marchand G."/>
            <person name="Marquand E."/>
            <person name="Bret-Mestries E."/>
            <person name="Morien E."/>
            <person name="Nambeesan S."/>
            <person name="Nguyen T."/>
            <person name="Pegot-Espagnet P."/>
            <person name="Pouilly N."/>
            <person name="Raftis F."/>
            <person name="Sallet E."/>
            <person name="Schiex T."/>
            <person name="Thomas J."/>
            <person name="Vandecasteele C."/>
            <person name="Vares D."/>
            <person name="Vear F."/>
            <person name="Vautrin S."/>
            <person name="Crespi M."/>
            <person name="Mangin B."/>
            <person name="Burke J.M."/>
            <person name="Salse J."/>
            <person name="Munos S."/>
            <person name="Vincourt P."/>
            <person name="Rieseberg L.H."/>
            <person name="Langlade N.B."/>
        </authorList>
    </citation>
    <scope>NUCLEOTIDE SEQUENCE [LARGE SCALE GENOMIC DNA]</scope>
    <source>
        <strain evidence="4">cv. SF193</strain>
        <tissue evidence="2">Leaves</tissue>
    </source>
</reference>
<dbReference type="FunCoup" id="A0A251U5R5">
    <property type="interactions" value="411"/>
</dbReference>
<keyword evidence="4" id="KW-1185">Reference proteome</keyword>
<sequence length="85" mass="8877">MSRKPSTSHFLLLLIIIITVAVSAARTSAQSTSLCPSSSVNPEFCPINCFRPDPVCGADNVTYTCGCDDALCAGVRVVKLGPCDA</sequence>
<reference evidence="2" key="3">
    <citation type="submission" date="2020-06" db="EMBL/GenBank/DDBJ databases">
        <title>Helianthus annuus Genome sequencing and assembly Release 2.</title>
        <authorList>
            <person name="Gouzy J."/>
            <person name="Langlade N."/>
            <person name="Munos S."/>
        </authorList>
    </citation>
    <scope>NUCLEOTIDE SEQUENCE</scope>
    <source>
        <tissue evidence="2">Leaves</tissue>
    </source>
</reference>
<feature type="chain" id="PRO_5012761430" evidence="1">
    <location>
        <begin position="25"/>
        <end position="85"/>
    </location>
</feature>
<keyword evidence="1" id="KW-0732">Signal</keyword>